<keyword evidence="3" id="KW-1185">Reference proteome</keyword>
<gene>
    <name evidence="2" type="ORF">AAF712_005542</name>
</gene>
<comment type="caution">
    <text evidence="2">The sequence shown here is derived from an EMBL/GenBank/DDBJ whole genome shotgun (WGS) entry which is preliminary data.</text>
</comment>
<name>A0ABR3A0D3_9AGAR</name>
<dbReference type="Pfam" id="PF00646">
    <property type="entry name" value="F-box"/>
    <property type="match status" value="1"/>
</dbReference>
<dbReference type="InterPro" id="IPR001810">
    <property type="entry name" value="F-box_dom"/>
</dbReference>
<organism evidence="2 3">
    <name type="scientific">Marasmius tenuissimus</name>
    <dbReference type="NCBI Taxonomy" id="585030"/>
    <lineage>
        <taxon>Eukaryota</taxon>
        <taxon>Fungi</taxon>
        <taxon>Dikarya</taxon>
        <taxon>Basidiomycota</taxon>
        <taxon>Agaricomycotina</taxon>
        <taxon>Agaricomycetes</taxon>
        <taxon>Agaricomycetidae</taxon>
        <taxon>Agaricales</taxon>
        <taxon>Marasmiineae</taxon>
        <taxon>Marasmiaceae</taxon>
        <taxon>Marasmius</taxon>
    </lineage>
</organism>
<reference evidence="2 3" key="1">
    <citation type="submission" date="2024-05" db="EMBL/GenBank/DDBJ databases">
        <title>A draft genome resource for the thread blight pathogen Marasmius tenuissimus strain MS-2.</title>
        <authorList>
            <person name="Yulfo-Soto G.E."/>
            <person name="Baruah I.K."/>
            <person name="Amoako-Attah I."/>
            <person name="Bukari Y."/>
            <person name="Meinhardt L.W."/>
            <person name="Bailey B.A."/>
            <person name="Cohen S.P."/>
        </authorList>
    </citation>
    <scope>NUCLEOTIDE SEQUENCE [LARGE SCALE GENOMIC DNA]</scope>
    <source>
        <strain evidence="2 3">MS-2</strain>
    </source>
</reference>
<sequence length="426" mass="47840">MIFSSRPFFSLSVVFPIATPDTISTSFTPSYPVNHIRPLDIPELRLNTFQHLPQSDLVSASQVSHVWYSTAHELIDTRLNLRRKDRATVWSHMNQSSRGLTILSRRYTSATIDLNLNPGEILSALLLLSQSDVKAVQFISSERARPEWGLQFGTDVLYTLISHLPNADHFMMFNISTRFQWTLMEAGQNQITTLELHSSPFLSRLYTVPRVRLARLHSLHLVEHLAHEVEPFLTRVVLCIEAPNLQTLSIANCLLENPTPVREAVRQFSNQLTTLALLNNQPPESDILFAQNSLPPLPYLVHLEVEASWSHLYVGATAETAPLLHSLALHALPEHILGNLRVVNWPALRLAWAHVPDSVRTLEWCCRAGEQLPPGTLLEIVNDNLRAANFILSETIQLCVGVRDPLPIAPAYDSDGDVMAAWGTHD</sequence>
<protein>
    <recommendedName>
        <fullName evidence="1">F-box domain-containing protein</fullName>
    </recommendedName>
</protein>
<evidence type="ECO:0000259" key="1">
    <source>
        <dbReference type="Pfam" id="PF00646"/>
    </source>
</evidence>
<evidence type="ECO:0000313" key="3">
    <source>
        <dbReference type="Proteomes" id="UP001437256"/>
    </source>
</evidence>
<evidence type="ECO:0000313" key="2">
    <source>
        <dbReference type="EMBL" id="KAL0067316.1"/>
    </source>
</evidence>
<proteinExistence type="predicted"/>
<feature type="domain" description="F-box" evidence="1">
    <location>
        <begin position="42"/>
        <end position="72"/>
    </location>
</feature>
<accession>A0ABR3A0D3</accession>
<dbReference type="SUPFAM" id="SSF81383">
    <property type="entry name" value="F-box domain"/>
    <property type="match status" value="1"/>
</dbReference>
<dbReference type="InterPro" id="IPR036047">
    <property type="entry name" value="F-box-like_dom_sf"/>
</dbReference>
<dbReference type="EMBL" id="JBBXMP010000026">
    <property type="protein sequence ID" value="KAL0067316.1"/>
    <property type="molecule type" value="Genomic_DNA"/>
</dbReference>
<dbReference type="Proteomes" id="UP001437256">
    <property type="component" value="Unassembled WGS sequence"/>
</dbReference>